<evidence type="ECO:0000256" key="2">
    <source>
        <dbReference type="ARBA" id="ARBA00009285"/>
    </source>
</evidence>
<evidence type="ECO:0000313" key="11">
    <source>
        <dbReference type="EMBL" id="KAH3666535.1"/>
    </source>
</evidence>
<keyword evidence="12" id="KW-1185">Reference proteome</keyword>
<accession>A0A9P8P7N8</accession>
<dbReference type="InterPro" id="IPR005637">
    <property type="entry name" value="TAP_C_dom"/>
</dbReference>
<proteinExistence type="inferred from homology"/>
<keyword evidence="7" id="KW-0539">Nucleus</keyword>
<evidence type="ECO:0000313" key="12">
    <source>
        <dbReference type="Proteomes" id="UP000769157"/>
    </source>
</evidence>
<comment type="caution">
    <text evidence="11">The sequence shown here is derived from an EMBL/GenBank/DDBJ whole genome shotgun (WGS) entry which is preliminary data.</text>
</comment>
<dbReference type="PROSITE" id="PS51450">
    <property type="entry name" value="LRR"/>
    <property type="match status" value="1"/>
</dbReference>
<dbReference type="Proteomes" id="UP000769157">
    <property type="component" value="Unassembled WGS sequence"/>
</dbReference>
<evidence type="ECO:0000256" key="3">
    <source>
        <dbReference type="ARBA" id="ARBA00022448"/>
    </source>
</evidence>
<dbReference type="PANTHER" id="PTHR10662">
    <property type="entry name" value="NUCLEAR RNA EXPORT FACTOR"/>
    <property type="match status" value="1"/>
</dbReference>
<keyword evidence="5" id="KW-0677">Repeat</keyword>
<dbReference type="RefSeq" id="XP_046061666.1">
    <property type="nucleotide sequence ID" value="XM_046204516.1"/>
</dbReference>
<dbReference type="InterPro" id="IPR032675">
    <property type="entry name" value="LRR_dom_sf"/>
</dbReference>
<evidence type="ECO:0000256" key="6">
    <source>
        <dbReference type="ARBA" id="ARBA00022816"/>
    </source>
</evidence>
<comment type="similarity">
    <text evidence="2">Belongs to the NXF family.</text>
</comment>
<evidence type="ECO:0000256" key="7">
    <source>
        <dbReference type="ARBA" id="ARBA00023242"/>
    </source>
</evidence>
<feature type="domain" description="NTF2" evidence="9">
    <location>
        <begin position="294"/>
        <end position="487"/>
    </location>
</feature>
<dbReference type="InterPro" id="IPR001611">
    <property type="entry name" value="Leu-rich_rpt"/>
</dbReference>
<dbReference type="InterPro" id="IPR002075">
    <property type="entry name" value="NTF2_dom"/>
</dbReference>
<evidence type="ECO:0000256" key="4">
    <source>
        <dbReference type="ARBA" id="ARBA00022614"/>
    </source>
</evidence>
<organism evidence="11 12">
    <name type="scientific">Ogataea philodendri</name>
    <dbReference type="NCBI Taxonomy" id="1378263"/>
    <lineage>
        <taxon>Eukaryota</taxon>
        <taxon>Fungi</taxon>
        <taxon>Dikarya</taxon>
        <taxon>Ascomycota</taxon>
        <taxon>Saccharomycotina</taxon>
        <taxon>Pichiomycetes</taxon>
        <taxon>Pichiales</taxon>
        <taxon>Pichiaceae</taxon>
        <taxon>Ogataea</taxon>
    </lineage>
</organism>
<name>A0A9P8P7N8_9ASCO</name>
<evidence type="ECO:0000256" key="1">
    <source>
        <dbReference type="ARBA" id="ARBA00004123"/>
    </source>
</evidence>
<dbReference type="InterPro" id="IPR018222">
    <property type="entry name" value="Nuclear_transport_factor_2_euk"/>
</dbReference>
<keyword evidence="4" id="KW-0433">Leucine-rich repeat</keyword>
<dbReference type="Gene3D" id="1.10.8.10">
    <property type="entry name" value="DNA helicase RuvA subunit, C-terminal domain"/>
    <property type="match status" value="1"/>
</dbReference>
<gene>
    <name evidence="11" type="ORF">OGAPHI_003532</name>
</gene>
<dbReference type="Gene3D" id="3.80.10.10">
    <property type="entry name" value="Ribonuclease Inhibitor"/>
    <property type="match status" value="1"/>
</dbReference>
<sequence>MFQSNFGLNQNLVDNRNYSASPSNQGFVTTNNAERGTVVEVTGWTNANEKDLVSFIHRKTKINLKIVNADRNSGVLTASVKSEKDANILVKYNGIRFAGESLKINIVSAIDSSKSNNTVTLIKNILASRYDPGTMMLNLDGLRNGMNPEFQGLFATTQTASKFFLALMKIASQQQLKVESLNLSNNDLGNSQKDLIEVAVSFPTLKNLALSNNNITKIETIEKLKNKLPYLRELWIVGNPIDSPSFSSDIIKCFPRLSILNGVPVRDEGKLTNLLSFPFPCASSFFESPELQSVAIQFITTYLNFWDNDRMSLLNLFTPESQFSYHFDTTHIVEASSASISIKDSRTPNSVASSWGSYISNSRNLMRVSGIKSRMSKVFKGRDPISDAFQSLPTSKHRLDKDPSSYSIEVVSVPILNAMEICVHGSFVETGSPKKSNKEGHFKNGSKYTAYHTSSRSQLSERSFDRSLLVIAGTGGSYIVASDMLLLKQYSGQGGWSSDSHRGPVSSSPAASGLPVAQAPSSAIPADIVSKLSLSQQQILNRVFEDTKLTPQYSIMLCEQSNWDYNTAMINFNNSRAQIPKDAFL</sequence>
<feature type="domain" description="TAP-C" evidence="10">
    <location>
        <begin position="534"/>
        <end position="585"/>
    </location>
</feature>
<dbReference type="InterPro" id="IPR040736">
    <property type="entry name" value="Mex67_RRM"/>
</dbReference>
<reference evidence="11" key="2">
    <citation type="submission" date="2021-01" db="EMBL/GenBank/DDBJ databases">
        <authorList>
            <person name="Schikora-Tamarit M.A."/>
        </authorList>
    </citation>
    <scope>NUCLEOTIDE SEQUENCE</scope>
    <source>
        <strain evidence="11">CBS6075</strain>
    </source>
</reference>
<feature type="region of interest" description="Disordered" evidence="8">
    <location>
        <begin position="497"/>
        <end position="516"/>
    </location>
</feature>
<dbReference type="GO" id="GO:0016973">
    <property type="term" value="P:poly(A)+ mRNA export from nucleus"/>
    <property type="evidence" value="ECO:0007669"/>
    <property type="project" value="TreeGrafter"/>
</dbReference>
<dbReference type="Pfam" id="PF18444">
    <property type="entry name" value="RRM_9"/>
    <property type="match status" value="1"/>
</dbReference>
<protein>
    <recommendedName>
        <fullName evidence="13">mRNA export factor MEX67</fullName>
    </recommendedName>
</protein>
<evidence type="ECO:0000256" key="5">
    <source>
        <dbReference type="ARBA" id="ARBA00022737"/>
    </source>
</evidence>
<comment type="subcellular location">
    <subcellularLocation>
        <location evidence="1">Nucleus</location>
    </subcellularLocation>
</comment>
<dbReference type="PROSITE" id="PS51281">
    <property type="entry name" value="TAP_C"/>
    <property type="match status" value="1"/>
</dbReference>
<dbReference type="Gene3D" id="3.10.450.50">
    <property type="match status" value="1"/>
</dbReference>
<dbReference type="GO" id="GO:0003723">
    <property type="term" value="F:RNA binding"/>
    <property type="evidence" value="ECO:0007669"/>
    <property type="project" value="TreeGrafter"/>
</dbReference>
<reference evidence="11" key="1">
    <citation type="journal article" date="2021" name="Open Biol.">
        <title>Shared evolutionary footprints suggest mitochondrial oxidative damage underlies multiple complex I losses in fungi.</title>
        <authorList>
            <person name="Schikora-Tamarit M.A."/>
            <person name="Marcet-Houben M."/>
            <person name="Nosek J."/>
            <person name="Gabaldon T."/>
        </authorList>
    </citation>
    <scope>NUCLEOTIDE SEQUENCE</scope>
    <source>
        <strain evidence="11">CBS6075</strain>
    </source>
</reference>
<dbReference type="SUPFAM" id="SSF54427">
    <property type="entry name" value="NTF2-like"/>
    <property type="match status" value="1"/>
</dbReference>
<dbReference type="InterPro" id="IPR032710">
    <property type="entry name" value="NTF2-like_dom_sf"/>
</dbReference>
<dbReference type="Pfam" id="PF22602">
    <property type="entry name" value="NXF_NTF2"/>
    <property type="match status" value="1"/>
</dbReference>
<dbReference type="GO" id="GO:0005634">
    <property type="term" value="C:nucleus"/>
    <property type="evidence" value="ECO:0007669"/>
    <property type="project" value="UniProtKB-SubCell"/>
</dbReference>
<dbReference type="Pfam" id="PF24048">
    <property type="entry name" value="LRR_NXF1-5"/>
    <property type="match status" value="1"/>
</dbReference>
<evidence type="ECO:0008006" key="13">
    <source>
        <dbReference type="Google" id="ProtNLM"/>
    </source>
</evidence>
<dbReference type="SUPFAM" id="SSF52058">
    <property type="entry name" value="L domain-like"/>
    <property type="match status" value="1"/>
</dbReference>
<dbReference type="InterPro" id="IPR009060">
    <property type="entry name" value="UBA-like_sf"/>
</dbReference>
<dbReference type="Pfam" id="PF03943">
    <property type="entry name" value="TAP_C"/>
    <property type="match status" value="1"/>
</dbReference>
<dbReference type="PANTHER" id="PTHR10662:SF22">
    <property type="entry name" value="NUCLEAR RNA EXPORT FACTOR 1"/>
    <property type="match status" value="1"/>
</dbReference>
<dbReference type="InterPro" id="IPR030217">
    <property type="entry name" value="NXF_fam"/>
</dbReference>
<dbReference type="OrthoDB" id="25872at2759"/>
<dbReference type="InterPro" id="IPR057125">
    <property type="entry name" value="NXF1/2/3/5-like_LRR"/>
</dbReference>
<keyword evidence="6" id="KW-0509">mRNA transport</keyword>
<dbReference type="SMART" id="SM00804">
    <property type="entry name" value="TAP_C"/>
    <property type="match status" value="1"/>
</dbReference>
<keyword evidence="3" id="KW-0813">Transport</keyword>
<evidence type="ECO:0000259" key="10">
    <source>
        <dbReference type="PROSITE" id="PS51281"/>
    </source>
</evidence>
<dbReference type="SUPFAM" id="SSF46934">
    <property type="entry name" value="UBA-like"/>
    <property type="match status" value="1"/>
</dbReference>
<evidence type="ECO:0000259" key="9">
    <source>
        <dbReference type="PROSITE" id="PS50177"/>
    </source>
</evidence>
<dbReference type="AlphaFoldDB" id="A0A9P8P7N8"/>
<evidence type="ECO:0000256" key="8">
    <source>
        <dbReference type="SAM" id="MobiDB-lite"/>
    </source>
</evidence>
<dbReference type="GeneID" id="70235497"/>
<dbReference type="EMBL" id="JAEUBE010000255">
    <property type="protein sequence ID" value="KAH3666535.1"/>
    <property type="molecule type" value="Genomic_DNA"/>
</dbReference>
<dbReference type="CDD" id="cd14342">
    <property type="entry name" value="UBA_TAP-C"/>
    <property type="match status" value="1"/>
</dbReference>
<dbReference type="PROSITE" id="PS50177">
    <property type="entry name" value="NTF2_DOMAIN"/>
    <property type="match status" value="1"/>
</dbReference>